<dbReference type="Pfam" id="PF11797">
    <property type="entry name" value="WxLIP_HBD"/>
    <property type="match status" value="1"/>
</dbReference>
<dbReference type="InterPro" id="IPR010317">
    <property type="entry name" value="WxLIP_PGBD"/>
</dbReference>
<gene>
    <name evidence="3" type="ORF">NCTC12204_02491</name>
</gene>
<dbReference type="Pfam" id="PF06030">
    <property type="entry name" value="WxLIP_PGBD"/>
    <property type="match status" value="1"/>
</dbReference>
<evidence type="ECO:0000313" key="3">
    <source>
        <dbReference type="EMBL" id="VTQ69704.1"/>
    </source>
</evidence>
<dbReference type="InterPro" id="IPR021759">
    <property type="entry name" value="WxLIP_HBD"/>
</dbReference>
<sequence>MKKSKIIFFTLLVCVSSWLGINVKADETAQANGGYTIEGVANEHQIDPNVSYFYLREEPGAVDQLKVKLINQSDAEKTLHVKVTNGNTNANGLIDYTGKLADHKTLNTPLTSLLKPQEEEVKVPANGEAIATLDLKMPEKEQEGIILGGIVVSDLTNKDTSNKQLSVENTYSYTLGVVLTNQEADPVMSVNEGVDLTLENVEAKLVAGKKVVQADIVNPNPYILEKSTVEGEILQAEGEKVVQTHKTENVRMAPYSVYPFQFDWKKEELKPGDYIFKGRVISEKNTWEFTQKFTISEEQTKIINKESTFKVQIPS</sequence>
<name>A0A449E6A5_ENTHR</name>
<organism evidence="3 4">
    <name type="scientific">Enterococcus hirae</name>
    <dbReference type="NCBI Taxonomy" id="1354"/>
    <lineage>
        <taxon>Bacteria</taxon>
        <taxon>Bacillati</taxon>
        <taxon>Bacillota</taxon>
        <taxon>Bacilli</taxon>
        <taxon>Lactobacillales</taxon>
        <taxon>Enterococcaceae</taxon>
        <taxon>Enterococcus</taxon>
    </lineage>
</organism>
<dbReference type="EMBL" id="CABEEP010000001">
    <property type="protein sequence ID" value="VTQ69704.1"/>
    <property type="molecule type" value="Genomic_DNA"/>
</dbReference>
<evidence type="ECO:0000259" key="2">
    <source>
        <dbReference type="Pfam" id="PF11797"/>
    </source>
</evidence>
<evidence type="ECO:0000313" key="4">
    <source>
        <dbReference type="Proteomes" id="UP000352698"/>
    </source>
</evidence>
<feature type="domain" description="WxL Interacting Protein peptidoglycan binding" evidence="1">
    <location>
        <begin position="35"/>
        <end position="153"/>
    </location>
</feature>
<protein>
    <submittedName>
        <fullName evidence="3">Bacterial protein of uncharacterized function (DUF916)./Protein of uncharacterized function C-terminal (DUF3324)</fullName>
    </submittedName>
</protein>
<dbReference type="AlphaFoldDB" id="A0A449E6A5"/>
<evidence type="ECO:0000259" key="1">
    <source>
        <dbReference type="Pfam" id="PF06030"/>
    </source>
</evidence>
<reference evidence="3 4" key="1">
    <citation type="submission" date="2019-05" db="EMBL/GenBank/DDBJ databases">
        <authorList>
            <consortium name="Pathogen Informatics"/>
        </authorList>
    </citation>
    <scope>NUCLEOTIDE SEQUENCE [LARGE SCALE GENOMIC DNA]</scope>
    <source>
        <strain evidence="3 4">NCTC12204</strain>
    </source>
</reference>
<accession>A0A449E6A5</accession>
<dbReference type="Proteomes" id="UP000352698">
    <property type="component" value="Unassembled WGS sequence"/>
</dbReference>
<feature type="domain" description="WxL Interacting Protein host binding" evidence="2">
    <location>
        <begin position="163"/>
        <end position="305"/>
    </location>
</feature>
<proteinExistence type="predicted"/>
<comment type="caution">
    <text evidence="3">The sequence shown here is derived from an EMBL/GenBank/DDBJ whole genome shotgun (WGS) entry which is preliminary data.</text>
</comment>
<dbReference type="RefSeq" id="WP_010736986.1">
    <property type="nucleotide sequence ID" value="NZ_AP027299.1"/>
</dbReference>